<dbReference type="STRING" id="933852.A0A0C2XDF8"/>
<dbReference type="EMBL" id="KN824301">
    <property type="protein sequence ID" value="KIM27082.1"/>
    <property type="molecule type" value="Genomic_DNA"/>
</dbReference>
<reference evidence="3" key="2">
    <citation type="submission" date="2015-01" db="EMBL/GenBank/DDBJ databases">
        <title>Evolutionary Origins and Diversification of the Mycorrhizal Mutualists.</title>
        <authorList>
            <consortium name="DOE Joint Genome Institute"/>
            <consortium name="Mycorrhizal Genomics Consortium"/>
            <person name="Kohler A."/>
            <person name="Kuo A."/>
            <person name="Nagy L.G."/>
            <person name="Floudas D."/>
            <person name="Copeland A."/>
            <person name="Barry K.W."/>
            <person name="Cichocki N."/>
            <person name="Veneault-Fourrey C."/>
            <person name="LaButti K."/>
            <person name="Lindquist E.A."/>
            <person name="Lipzen A."/>
            <person name="Lundell T."/>
            <person name="Morin E."/>
            <person name="Murat C."/>
            <person name="Riley R."/>
            <person name="Ohm R."/>
            <person name="Sun H."/>
            <person name="Tunlid A."/>
            <person name="Henrissat B."/>
            <person name="Grigoriev I.V."/>
            <person name="Hibbett D.S."/>
            <person name="Martin F."/>
        </authorList>
    </citation>
    <scope>NUCLEOTIDE SEQUENCE [LARGE SCALE GENOMIC DNA]</scope>
    <source>
        <strain evidence="3">MAFF 305830</strain>
    </source>
</reference>
<dbReference type="SUPFAM" id="SSF81383">
    <property type="entry name" value="F-box domain"/>
    <property type="match status" value="1"/>
</dbReference>
<reference evidence="2 3" key="1">
    <citation type="submission" date="2014-04" db="EMBL/GenBank/DDBJ databases">
        <authorList>
            <consortium name="DOE Joint Genome Institute"/>
            <person name="Kuo A."/>
            <person name="Zuccaro A."/>
            <person name="Kohler A."/>
            <person name="Nagy L.G."/>
            <person name="Floudas D."/>
            <person name="Copeland A."/>
            <person name="Barry K.W."/>
            <person name="Cichocki N."/>
            <person name="Veneault-Fourrey C."/>
            <person name="LaButti K."/>
            <person name="Lindquist E.A."/>
            <person name="Lipzen A."/>
            <person name="Lundell T."/>
            <person name="Morin E."/>
            <person name="Murat C."/>
            <person name="Sun H."/>
            <person name="Tunlid A."/>
            <person name="Henrissat B."/>
            <person name="Grigoriev I.V."/>
            <person name="Hibbett D.S."/>
            <person name="Martin F."/>
            <person name="Nordberg H.P."/>
            <person name="Cantor M.N."/>
            <person name="Hua S.X."/>
        </authorList>
    </citation>
    <scope>NUCLEOTIDE SEQUENCE [LARGE SCALE GENOMIC DNA]</scope>
    <source>
        <strain evidence="2 3">MAFF 305830</strain>
    </source>
</reference>
<feature type="coiled-coil region" evidence="1">
    <location>
        <begin position="20"/>
        <end position="47"/>
    </location>
</feature>
<dbReference type="Proteomes" id="UP000054097">
    <property type="component" value="Unassembled WGS sequence"/>
</dbReference>
<dbReference type="SUPFAM" id="SSF52047">
    <property type="entry name" value="RNI-like"/>
    <property type="match status" value="1"/>
</dbReference>
<evidence type="ECO:0000313" key="3">
    <source>
        <dbReference type="Proteomes" id="UP000054097"/>
    </source>
</evidence>
<dbReference type="PANTHER" id="PTHR38926:SF72">
    <property type="entry name" value="IM:7136021-RELATED"/>
    <property type="match status" value="1"/>
</dbReference>
<protein>
    <recommendedName>
        <fullName evidence="4">F-box domain-containing protein</fullName>
    </recommendedName>
</protein>
<dbReference type="InterPro" id="IPR032675">
    <property type="entry name" value="LRR_dom_sf"/>
</dbReference>
<gene>
    <name evidence="2" type="ORF">M408DRAFT_24833</name>
</gene>
<organism evidence="2 3">
    <name type="scientific">Serendipita vermifera MAFF 305830</name>
    <dbReference type="NCBI Taxonomy" id="933852"/>
    <lineage>
        <taxon>Eukaryota</taxon>
        <taxon>Fungi</taxon>
        <taxon>Dikarya</taxon>
        <taxon>Basidiomycota</taxon>
        <taxon>Agaricomycotina</taxon>
        <taxon>Agaricomycetes</taxon>
        <taxon>Sebacinales</taxon>
        <taxon>Serendipitaceae</taxon>
        <taxon>Serendipita</taxon>
    </lineage>
</organism>
<dbReference type="InterPro" id="IPR036047">
    <property type="entry name" value="F-box-like_dom_sf"/>
</dbReference>
<dbReference type="PANTHER" id="PTHR38926">
    <property type="entry name" value="F-BOX DOMAIN CONTAINING PROTEIN, EXPRESSED"/>
    <property type="match status" value="1"/>
</dbReference>
<accession>A0A0C2XDF8</accession>
<keyword evidence="3" id="KW-1185">Reference proteome</keyword>
<dbReference type="Gene3D" id="3.80.10.10">
    <property type="entry name" value="Ribonuclease Inhibitor"/>
    <property type="match status" value="1"/>
</dbReference>
<dbReference type="OrthoDB" id="3063971at2759"/>
<dbReference type="AlphaFoldDB" id="A0A0C2XDF8"/>
<evidence type="ECO:0000313" key="2">
    <source>
        <dbReference type="EMBL" id="KIM27082.1"/>
    </source>
</evidence>
<evidence type="ECO:0008006" key="4">
    <source>
        <dbReference type="Google" id="ProtNLM"/>
    </source>
</evidence>
<dbReference type="HOGENOM" id="CLU_039336_0_0_1"/>
<proteinExistence type="predicted"/>
<sequence length="432" mass="48979">MSGQMWTPANKYGLPSENDIPRAREAIKQLKAEIELASLRVAEAQRYLDGLTDNLREREAWLAPIRRIPFDILSLIFTMASKMDWKTPMSLAGVSRVWRECILATPRAWSFIDIKQRDALRQLTLFLERSGNSLFHVSLDKCSGNQEYSAVSQMAKRIECLSLPAFSLDLPFTAFPLLTRLYLRDQRSGEDLLQLNTSRFPNLRKLRYENSTPFPLGAPIVDLNFPTISTLDLTMDDGRALFHILQKCSQTLENLSIFFLSWTHLVQDYTIALPRLRRLVFMDTRKASRMTTLFLITPSLKYLSVRVSRDAEQLPLQMDLGLLTHVRILGDECTQLSVFRSAKVLQLRIGIRRLIAFLGDLSNNQSVCPLLETLELSSTSGQDGSEILDELVSTLNKQSGRRVRVSIPPTWGQTLPGNDICETGLPCGIEDD</sequence>
<evidence type="ECO:0000256" key="1">
    <source>
        <dbReference type="SAM" id="Coils"/>
    </source>
</evidence>
<name>A0A0C2XDF8_SERVB</name>
<keyword evidence="1" id="KW-0175">Coiled coil</keyword>